<sequence length="121" mass="12982">MGWIVYQLSIEMGDVPLREAVAGLEDVAHAAIPHALLPRRLTLYTVGFPRWVDVASESLRASSKRPKLGRSAVRAVVVAAGDPASTAAAVAGADHRLRRSRGPRRGPGCRSKRLPPSWANP</sequence>
<feature type="region of interest" description="Disordered" evidence="1">
    <location>
        <begin position="89"/>
        <end position="121"/>
    </location>
</feature>
<protein>
    <submittedName>
        <fullName evidence="2">Uncharacterized protein</fullName>
    </submittedName>
</protein>
<reference evidence="2" key="1">
    <citation type="submission" date="2016-03" db="EMBL/GenBank/DDBJ databases">
        <authorList>
            <person name="Ploux O."/>
        </authorList>
    </citation>
    <scope>NUCLEOTIDE SEQUENCE</scope>
    <source>
        <strain evidence="2">UC10</strain>
    </source>
</reference>
<name>A0A1Y5PD46_9MYCO</name>
<proteinExistence type="predicted"/>
<gene>
    <name evidence="2" type="ORF">MHPYR_340044</name>
</gene>
<organism evidence="2">
    <name type="scientific">uncultured Mycobacterium sp</name>
    <dbReference type="NCBI Taxonomy" id="171292"/>
    <lineage>
        <taxon>Bacteria</taxon>
        <taxon>Bacillati</taxon>
        <taxon>Actinomycetota</taxon>
        <taxon>Actinomycetes</taxon>
        <taxon>Mycobacteriales</taxon>
        <taxon>Mycobacteriaceae</taxon>
        <taxon>Mycobacterium</taxon>
        <taxon>environmental samples</taxon>
    </lineage>
</organism>
<evidence type="ECO:0000256" key="1">
    <source>
        <dbReference type="SAM" id="MobiDB-lite"/>
    </source>
</evidence>
<dbReference type="EMBL" id="FLQS01000028">
    <property type="protein sequence ID" value="SBS76635.1"/>
    <property type="molecule type" value="Genomic_DNA"/>
</dbReference>
<dbReference type="AlphaFoldDB" id="A0A1Y5PD46"/>
<evidence type="ECO:0000313" key="2">
    <source>
        <dbReference type="EMBL" id="SBS76635.1"/>
    </source>
</evidence>
<accession>A0A1Y5PD46</accession>